<organism evidence="3 4">
    <name type="scientific">Fictibacillus phosphorivorans</name>
    <dbReference type="NCBI Taxonomy" id="1221500"/>
    <lineage>
        <taxon>Bacteria</taxon>
        <taxon>Bacillati</taxon>
        <taxon>Bacillota</taxon>
        <taxon>Bacilli</taxon>
        <taxon>Bacillales</taxon>
        <taxon>Fictibacillaceae</taxon>
        <taxon>Fictibacillus</taxon>
    </lineage>
</organism>
<dbReference type="PANTHER" id="PTHR30336">
    <property type="entry name" value="INNER MEMBRANE PROTEIN, PROBABLE PERMEASE"/>
    <property type="match status" value="1"/>
</dbReference>
<feature type="transmembrane region" description="Helical" evidence="1">
    <location>
        <begin position="60"/>
        <end position="80"/>
    </location>
</feature>
<keyword evidence="1" id="KW-1133">Transmembrane helix</keyword>
<feature type="transmembrane region" description="Helical" evidence="1">
    <location>
        <begin position="28"/>
        <end position="48"/>
    </location>
</feature>
<feature type="domain" description="DUF218" evidence="2">
    <location>
        <begin position="95"/>
        <end position="213"/>
    </location>
</feature>
<dbReference type="GO" id="GO:0043164">
    <property type="term" value="P:Gram-negative-bacterium-type cell wall biogenesis"/>
    <property type="evidence" value="ECO:0007669"/>
    <property type="project" value="TreeGrafter"/>
</dbReference>
<dbReference type="GO" id="GO:0005886">
    <property type="term" value="C:plasma membrane"/>
    <property type="evidence" value="ECO:0007669"/>
    <property type="project" value="TreeGrafter"/>
</dbReference>
<dbReference type="EMBL" id="CP015378">
    <property type="protein sequence ID" value="ANC78877.1"/>
    <property type="molecule type" value="Genomic_DNA"/>
</dbReference>
<accession>A0A160IRG7</accession>
<gene>
    <name evidence="3" type="ORF">ABE65_019550</name>
</gene>
<dbReference type="CDD" id="cd06259">
    <property type="entry name" value="YdcF-like"/>
    <property type="match status" value="1"/>
</dbReference>
<dbReference type="RefSeq" id="WP_066398719.1">
    <property type="nucleotide sequence ID" value="NZ_CP015378.1"/>
</dbReference>
<evidence type="ECO:0000313" key="4">
    <source>
        <dbReference type="Proteomes" id="UP000076623"/>
    </source>
</evidence>
<dbReference type="GO" id="GO:0000270">
    <property type="term" value="P:peptidoglycan metabolic process"/>
    <property type="evidence" value="ECO:0007669"/>
    <property type="project" value="TreeGrafter"/>
</dbReference>
<dbReference type="InterPro" id="IPR051599">
    <property type="entry name" value="Cell_Envelope_Assoc"/>
</dbReference>
<keyword evidence="1" id="KW-0472">Membrane</keyword>
<dbReference type="STRING" id="1221500.ABE65_019550"/>
<keyword evidence="1" id="KW-0812">Transmembrane</keyword>
<name>A0A160IRG7_9BACL</name>
<dbReference type="KEGG" id="fpn:ABE65_019550"/>
<proteinExistence type="predicted"/>
<dbReference type="Gene3D" id="3.40.50.620">
    <property type="entry name" value="HUPs"/>
    <property type="match status" value="1"/>
</dbReference>
<sequence>MKKLFLTLGILFAVYATAMLIQTTNMDMGLAVFFLLGALFLVLFFRYNSAMKLFNTYKKTTLTVLIVTILFAATLETLILTSANTDPEKVSSKIDSILVLGGGTKNNRPGAVLKGRLDQALTYAKKHPDVTFIVSGGLGFGKTTSEGSIMKNYLVENGIKADSIQIEEKATSTYENLLYTKKMIQPDDQLLIVTSDFHLFRTKMIAKRVGIEAEGLGSPLRISSVPQAHVREYMAIIKSYFTDR</sequence>
<dbReference type="PANTHER" id="PTHR30336:SF4">
    <property type="entry name" value="ENVELOPE BIOGENESIS FACTOR ELYC"/>
    <property type="match status" value="1"/>
</dbReference>
<evidence type="ECO:0000259" key="2">
    <source>
        <dbReference type="Pfam" id="PF02698"/>
    </source>
</evidence>
<reference evidence="3 4" key="1">
    <citation type="submission" date="2016-04" db="EMBL/GenBank/DDBJ databases">
        <title>Complete genome sequence of Fictibacillus phosphorivorans G25-29, a strain toxic to nematodes.</title>
        <authorList>
            <person name="Zheng Z."/>
        </authorList>
    </citation>
    <scope>NUCLEOTIDE SEQUENCE [LARGE SCALE GENOMIC DNA]</scope>
    <source>
        <strain evidence="3 4">G25-29</strain>
    </source>
</reference>
<protein>
    <recommendedName>
        <fullName evidence="2">DUF218 domain-containing protein</fullName>
    </recommendedName>
</protein>
<dbReference type="InterPro" id="IPR003848">
    <property type="entry name" value="DUF218"/>
</dbReference>
<evidence type="ECO:0000313" key="3">
    <source>
        <dbReference type="EMBL" id="ANC78877.1"/>
    </source>
</evidence>
<dbReference type="InterPro" id="IPR014729">
    <property type="entry name" value="Rossmann-like_a/b/a_fold"/>
</dbReference>
<keyword evidence="4" id="KW-1185">Reference proteome</keyword>
<dbReference type="Proteomes" id="UP000076623">
    <property type="component" value="Chromosome"/>
</dbReference>
<dbReference type="Pfam" id="PF02698">
    <property type="entry name" value="DUF218"/>
    <property type="match status" value="1"/>
</dbReference>
<dbReference type="AlphaFoldDB" id="A0A160IRG7"/>
<evidence type="ECO:0000256" key="1">
    <source>
        <dbReference type="SAM" id="Phobius"/>
    </source>
</evidence>